<evidence type="ECO:0000313" key="2">
    <source>
        <dbReference type="Proteomes" id="UP001597368"/>
    </source>
</evidence>
<organism evidence="1 2">
    <name type="scientific">Nonomuraea mangrovi</name>
    <dbReference type="NCBI Taxonomy" id="2316207"/>
    <lineage>
        <taxon>Bacteria</taxon>
        <taxon>Bacillati</taxon>
        <taxon>Actinomycetota</taxon>
        <taxon>Actinomycetes</taxon>
        <taxon>Streptosporangiales</taxon>
        <taxon>Streptosporangiaceae</taxon>
        <taxon>Nonomuraea</taxon>
    </lineage>
</organism>
<evidence type="ECO:0000313" key="1">
    <source>
        <dbReference type="EMBL" id="MFD1934019.1"/>
    </source>
</evidence>
<reference evidence="2" key="1">
    <citation type="journal article" date="2019" name="Int. J. Syst. Evol. Microbiol.">
        <title>The Global Catalogue of Microorganisms (GCM) 10K type strain sequencing project: providing services to taxonomists for standard genome sequencing and annotation.</title>
        <authorList>
            <consortium name="The Broad Institute Genomics Platform"/>
            <consortium name="The Broad Institute Genome Sequencing Center for Infectious Disease"/>
            <person name="Wu L."/>
            <person name="Ma J."/>
        </authorList>
    </citation>
    <scope>NUCLEOTIDE SEQUENCE [LARGE SCALE GENOMIC DNA]</scope>
    <source>
        <strain evidence="2">ICMP 6774ER</strain>
    </source>
</reference>
<accession>A0ABW4T0E7</accession>
<dbReference type="Gene3D" id="3.40.50.300">
    <property type="entry name" value="P-loop containing nucleotide triphosphate hydrolases"/>
    <property type="match status" value="1"/>
</dbReference>
<proteinExistence type="predicted"/>
<gene>
    <name evidence="1" type="ORF">ACFSKW_21365</name>
</gene>
<dbReference type="SUPFAM" id="SSF52540">
    <property type="entry name" value="P-loop containing nucleoside triphosphate hydrolases"/>
    <property type="match status" value="1"/>
</dbReference>
<dbReference type="RefSeq" id="WP_379574062.1">
    <property type="nucleotide sequence ID" value="NZ_JBHUFV010000033.1"/>
</dbReference>
<dbReference type="InterPro" id="IPR027417">
    <property type="entry name" value="P-loop_NTPase"/>
</dbReference>
<sequence>MHAPLSLLMGAPGAGKTTLLPHLLRSAGGLVVMEMDELLEDGTLIGVTIADPEAAPIWPAYDRLWQRVVTMVRRAGHPVLLLCPVPDPEELAPDGRWAAPVRWALLDCPDEVRLHRLWERGWAQDWIEDAMADAAQGRALAPAVFHSDDDVAGLAARVLAWARDGAPQRVARA</sequence>
<comment type="caution">
    <text evidence="1">The sequence shown here is derived from an EMBL/GenBank/DDBJ whole genome shotgun (WGS) entry which is preliminary data.</text>
</comment>
<protein>
    <submittedName>
        <fullName evidence="1">AAA family ATPase</fullName>
    </submittedName>
</protein>
<name>A0ABW4T0E7_9ACTN</name>
<dbReference type="Proteomes" id="UP001597368">
    <property type="component" value="Unassembled WGS sequence"/>
</dbReference>
<dbReference type="EMBL" id="JBHUFV010000033">
    <property type="protein sequence ID" value="MFD1934019.1"/>
    <property type="molecule type" value="Genomic_DNA"/>
</dbReference>
<keyword evidence="2" id="KW-1185">Reference proteome</keyword>
<dbReference type="Pfam" id="PF13238">
    <property type="entry name" value="AAA_18"/>
    <property type="match status" value="1"/>
</dbReference>